<dbReference type="Gene3D" id="3.30.559.10">
    <property type="entry name" value="Chloramphenicol acetyltransferase-like domain"/>
    <property type="match status" value="1"/>
</dbReference>
<dbReference type="GO" id="GO:0003676">
    <property type="term" value="F:nucleic acid binding"/>
    <property type="evidence" value="ECO:0007669"/>
    <property type="project" value="InterPro"/>
</dbReference>
<dbReference type="InterPro" id="IPR013346">
    <property type="entry name" value="NrdE_NrdA_C"/>
</dbReference>
<dbReference type="PANTHER" id="PTHR33116">
    <property type="entry name" value="REVERSE TRANSCRIPTASE ZINC-BINDING DOMAIN-CONTAINING PROTEIN-RELATED-RELATED"/>
    <property type="match status" value="1"/>
</dbReference>
<dbReference type="InterPro" id="IPR036691">
    <property type="entry name" value="Endo/exonu/phosph_ase_sf"/>
</dbReference>
<reference evidence="2" key="1">
    <citation type="submission" date="2018-02" db="EMBL/GenBank/DDBJ databases">
        <authorList>
            <person name="Cohen D.B."/>
            <person name="Kent A.D."/>
        </authorList>
    </citation>
    <scope>NUCLEOTIDE SEQUENCE</scope>
</reference>
<dbReference type="PROSITE" id="PS00089">
    <property type="entry name" value="RIBORED_LARGE"/>
    <property type="match status" value="1"/>
</dbReference>
<accession>A0A2N9HLN9</accession>
<dbReference type="PANTHER" id="PTHR33116:SF86">
    <property type="entry name" value="REVERSE TRANSCRIPTASE DOMAIN-CONTAINING PROTEIN"/>
    <property type="match status" value="1"/>
</dbReference>
<feature type="domain" description="Ribonucleotide reductase large subunit" evidence="1">
    <location>
        <begin position="316"/>
        <end position="337"/>
    </location>
</feature>
<dbReference type="SUPFAM" id="SSF56219">
    <property type="entry name" value="DNase I-like"/>
    <property type="match status" value="1"/>
</dbReference>
<organism evidence="2">
    <name type="scientific">Fagus sylvatica</name>
    <name type="common">Beechnut</name>
    <dbReference type="NCBI Taxonomy" id="28930"/>
    <lineage>
        <taxon>Eukaryota</taxon>
        <taxon>Viridiplantae</taxon>
        <taxon>Streptophyta</taxon>
        <taxon>Embryophyta</taxon>
        <taxon>Tracheophyta</taxon>
        <taxon>Spermatophyta</taxon>
        <taxon>Magnoliopsida</taxon>
        <taxon>eudicotyledons</taxon>
        <taxon>Gunneridae</taxon>
        <taxon>Pentapetalae</taxon>
        <taxon>rosids</taxon>
        <taxon>fabids</taxon>
        <taxon>Fagales</taxon>
        <taxon>Fagaceae</taxon>
        <taxon>Fagus</taxon>
    </lineage>
</organism>
<dbReference type="Pfam" id="PF13456">
    <property type="entry name" value="RVT_3"/>
    <property type="match status" value="1"/>
</dbReference>
<evidence type="ECO:0000259" key="1">
    <source>
        <dbReference type="PROSITE" id="PS00089"/>
    </source>
</evidence>
<gene>
    <name evidence="2" type="ORF">FSB_LOCUS42958</name>
</gene>
<dbReference type="InterPro" id="IPR026960">
    <property type="entry name" value="RVT-Znf"/>
</dbReference>
<sequence length="975" mass="111335">MSYFGNAIQSIPTVASTGDVLSRDLRWCADLLHRNVVAHDNDTVRLGVADWERDPRLFPLGNFEEWWGYDDKISAFSGREGNRSVDLEVVLSPETMAMLKIDTEFMQYESRTDRRPWSLKGKHLILKKYNPDWSLNEVDFSTIDFWVQIHGLPFNKQFKSSVPRIGRIVGEVLDVDLTGHDIKDYHENEIQKLWKEKVTLGIHGNWLRSEASEFQPGIDLEELKNSDLAECGSSAVQLVLDVRNEQRFHKPLEQTESMVKDSLVADEVEIRPEGMVVAVIGDCSSNSFRSFVNNVGAVDLDFSGPCFTWSNRKVGWANVRCRLDRGLYNPDWLALFPQAGVRHITASNSDHNPITLDTHLEVTKGTKPFHFEAMWARDLASSDVVDNTWHVSIDGPQDLRLVKRCQSVRKKLIHWNKTIFGHAKLRIKEIEDKIRKIQEHPLTRENIDLEATLHLESNKWLEREEIKWKQKSRELWLKERDRNSKFFHLSTLIRRRRNFIAGIQLANGNWIHSRKDIEGYFASEFQSIFQSSHPQIPLLLEGLVSPCISNLENEEISKILEPSEIREVIWPMHSLKASGPDGFPGLFFKHYWDIVANKVKDFAFMKEKLESRVSGWKSKCLSWAGRATLIKSVAQATPIYENSGGVLGRIPINSILQWPGKSLCKPRSQGGLGFRKFERFNEAMLAKLAWTAKAASFVRKGLENSRVLLTRGACRMVGSSKLSQQFDEESVATILNIPRRNWVQQDTWCWSLTTNSQMTVKSAYKELCLHASQLGSAPLMEKIWKLSIHERLKMHLWRIASNLLPSKAGISTFTPTLDTICYLYENSPETITHLLWECSLARALWFGIHGNKVIVMDTIIRDLNARLYEHWSVRKVSTSSPAPTTVRWIAPAQNYIKINCNATIGSSCSILAVVARDWRGTFVLALSKKANTTIPLQAEAEAILWAVQIASDRGWNSVIVEKQAWVVLFLDPQGS</sequence>
<name>A0A2N9HLN9_FAGSY</name>
<dbReference type="EMBL" id="OIVN01004035">
    <property type="protein sequence ID" value="SPD15076.1"/>
    <property type="molecule type" value="Genomic_DNA"/>
</dbReference>
<evidence type="ECO:0000313" key="2">
    <source>
        <dbReference type="EMBL" id="SPD15076.1"/>
    </source>
</evidence>
<proteinExistence type="predicted"/>
<protein>
    <recommendedName>
        <fullName evidence="1">Ribonucleotide reductase large subunit domain-containing protein</fullName>
    </recommendedName>
</protein>
<dbReference type="Gene3D" id="3.60.10.10">
    <property type="entry name" value="Endonuclease/exonuclease/phosphatase"/>
    <property type="match status" value="1"/>
</dbReference>
<dbReference type="InterPro" id="IPR023213">
    <property type="entry name" value="CAT-like_dom_sf"/>
</dbReference>
<dbReference type="Pfam" id="PF13966">
    <property type="entry name" value="zf-RVT"/>
    <property type="match status" value="1"/>
</dbReference>
<dbReference type="InterPro" id="IPR002156">
    <property type="entry name" value="RNaseH_domain"/>
</dbReference>
<dbReference type="GO" id="GO:0004523">
    <property type="term" value="F:RNA-DNA hybrid ribonuclease activity"/>
    <property type="evidence" value="ECO:0007669"/>
    <property type="project" value="InterPro"/>
</dbReference>
<dbReference type="AlphaFoldDB" id="A0A2N9HLN9"/>